<evidence type="ECO:0008006" key="4">
    <source>
        <dbReference type="Google" id="ProtNLM"/>
    </source>
</evidence>
<feature type="transmembrane region" description="Helical" evidence="1">
    <location>
        <begin position="234"/>
        <end position="254"/>
    </location>
</feature>
<dbReference type="EMBL" id="AP027731">
    <property type="protein sequence ID" value="BDZ45900.1"/>
    <property type="molecule type" value="Genomic_DNA"/>
</dbReference>
<name>A0ABN6XQM9_9MICO</name>
<keyword evidence="1" id="KW-0472">Membrane</keyword>
<evidence type="ECO:0000313" key="3">
    <source>
        <dbReference type="Proteomes" id="UP001321498"/>
    </source>
</evidence>
<keyword evidence="1" id="KW-0812">Transmembrane</keyword>
<keyword evidence="3" id="KW-1185">Reference proteome</keyword>
<feature type="transmembrane region" description="Helical" evidence="1">
    <location>
        <begin position="290"/>
        <end position="307"/>
    </location>
</feature>
<feature type="transmembrane region" description="Helical" evidence="1">
    <location>
        <begin position="266"/>
        <end position="284"/>
    </location>
</feature>
<dbReference type="RefSeq" id="WP_286279130.1">
    <property type="nucleotide sequence ID" value="NZ_AP027731.1"/>
</dbReference>
<evidence type="ECO:0000256" key="1">
    <source>
        <dbReference type="SAM" id="Phobius"/>
    </source>
</evidence>
<sequence>MIAALAGAVLIVVLPGAVAAYALGLRGLHLLGLAGPLSVALTAGIAVLLAPLGIPFLWWQPLAAAVLVLVVRVAIRRRLPALPLSGWGLAVLAAIAASGAVAGLIAFGGVPLGAVNSTYDGIFHLNAVAYILSTGDGSSFDLYRMTHPGTDLEFYPAAWHDLVAATVQLTGAPIPLATNATWIAVTGGVWIPGVVYLAATAFGDRARVLVALLAAPLATVFAAAPYLLLDWGTLFPTGLAYALLPSGLALLVLVLRVVPQPDAARLGPLVLIACAALWTLAAGMSHPRSLFGLVVLGLPLVLLWGRASWPASGRTPRAGGVC</sequence>
<dbReference type="Proteomes" id="UP001321498">
    <property type="component" value="Chromosome"/>
</dbReference>
<proteinExistence type="predicted"/>
<feature type="transmembrane region" description="Helical" evidence="1">
    <location>
        <begin position="6"/>
        <end position="23"/>
    </location>
</feature>
<feature type="transmembrane region" description="Helical" evidence="1">
    <location>
        <begin position="56"/>
        <end position="75"/>
    </location>
</feature>
<feature type="transmembrane region" description="Helical" evidence="1">
    <location>
        <begin position="206"/>
        <end position="228"/>
    </location>
</feature>
<accession>A0ABN6XQM9</accession>
<feature type="transmembrane region" description="Helical" evidence="1">
    <location>
        <begin position="87"/>
        <end position="110"/>
    </location>
</feature>
<keyword evidence="1" id="KW-1133">Transmembrane helix</keyword>
<dbReference type="InterPro" id="IPR046671">
    <property type="entry name" value="DUF6541"/>
</dbReference>
<gene>
    <name evidence="2" type="ORF">GCM10025866_18090</name>
</gene>
<reference evidence="3" key="1">
    <citation type="journal article" date="2019" name="Int. J. Syst. Evol. Microbiol.">
        <title>The Global Catalogue of Microorganisms (GCM) 10K type strain sequencing project: providing services to taxonomists for standard genome sequencing and annotation.</title>
        <authorList>
            <consortium name="The Broad Institute Genomics Platform"/>
            <consortium name="The Broad Institute Genome Sequencing Center for Infectious Disease"/>
            <person name="Wu L."/>
            <person name="Ma J."/>
        </authorList>
    </citation>
    <scope>NUCLEOTIDE SEQUENCE [LARGE SCALE GENOMIC DNA]</scope>
    <source>
        <strain evidence="3">NBRC 108725</strain>
    </source>
</reference>
<dbReference type="Pfam" id="PF20176">
    <property type="entry name" value="DUF6541"/>
    <property type="match status" value="1"/>
</dbReference>
<feature type="transmembrane region" description="Helical" evidence="1">
    <location>
        <begin position="30"/>
        <end position="50"/>
    </location>
</feature>
<organism evidence="2 3">
    <name type="scientific">Naasia aerilata</name>
    <dbReference type="NCBI Taxonomy" id="1162966"/>
    <lineage>
        <taxon>Bacteria</taxon>
        <taxon>Bacillati</taxon>
        <taxon>Actinomycetota</taxon>
        <taxon>Actinomycetes</taxon>
        <taxon>Micrococcales</taxon>
        <taxon>Microbacteriaceae</taxon>
        <taxon>Naasia</taxon>
    </lineage>
</organism>
<protein>
    <recommendedName>
        <fullName evidence="4">DUF2029 domain-containing protein</fullName>
    </recommendedName>
</protein>
<evidence type="ECO:0000313" key="2">
    <source>
        <dbReference type="EMBL" id="BDZ45900.1"/>
    </source>
</evidence>
<feature type="transmembrane region" description="Helical" evidence="1">
    <location>
        <begin position="180"/>
        <end position="199"/>
    </location>
</feature>